<keyword evidence="2" id="KW-1185">Reference proteome</keyword>
<organism evidence="1 2">
    <name type="scientific">Cinara cedri</name>
    <dbReference type="NCBI Taxonomy" id="506608"/>
    <lineage>
        <taxon>Eukaryota</taxon>
        <taxon>Metazoa</taxon>
        <taxon>Ecdysozoa</taxon>
        <taxon>Arthropoda</taxon>
        <taxon>Hexapoda</taxon>
        <taxon>Insecta</taxon>
        <taxon>Pterygota</taxon>
        <taxon>Neoptera</taxon>
        <taxon>Paraneoptera</taxon>
        <taxon>Hemiptera</taxon>
        <taxon>Sternorrhyncha</taxon>
        <taxon>Aphidomorpha</taxon>
        <taxon>Aphidoidea</taxon>
        <taxon>Aphididae</taxon>
        <taxon>Lachninae</taxon>
        <taxon>Cinara</taxon>
    </lineage>
</organism>
<name>A0A5E4N2P0_9HEMI</name>
<sequence length="90" mass="10533">QRESGFNDLWLEISTKARELNIKEPNYQRPNKTSNRFIKNSEQNSPSSALSVKDKFKLIYYEIIDVTVLVLSGKFQQNLIDHLCLLEKFV</sequence>
<dbReference type="EMBL" id="CABPRJ010001461">
    <property type="protein sequence ID" value="VVC38073.1"/>
    <property type="molecule type" value="Genomic_DNA"/>
</dbReference>
<gene>
    <name evidence="1" type="ORF">CINCED_3A022667</name>
</gene>
<proteinExistence type="predicted"/>
<dbReference type="OrthoDB" id="6608753at2759"/>
<accession>A0A5E4N2P0</accession>
<feature type="non-terminal residue" evidence="1">
    <location>
        <position position="1"/>
    </location>
</feature>
<evidence type="ECO:0000313" key="1">
    <source>
        <dbReference type="EMBL" id="VVC38073.1"/>
    </source>
</evidence>
<dbReference type="AlphaFoldDB" id="A0A5E4N2P0"/>
<dbReference type="Proteomes" id="UP000325440">
    <property type="component" value="Unassembled WGS sequence"/>
</dbReference>
<evidence type="ECO:0000313" key="2">
    <source>
        <dbReference type="Proteomes" id="UP000325440"/>
    </source>
</evidence>
<reference evidence="1 2" key="1">
    <citation type="submission" date="2019-08" db="EMBL/GenBank/DDBJ databases">
        <authorList>
            <person name="Alioto T."/>
            <person name="Alioto T."/>
            <person name="Gomez Garrido J."/>
        </authorList>
    </citation>
    <scope>NUCLEOTIDE SEQUENCE [LARGE SCALE GENOMIC DNA]</scope>
</reference>
<protein>
    <submittedName>
        <fullName evidence="1">Uncharacterized protein</fullName>
    </submittedName>
</protein>